<protein>
    <submittedName>
        <fullName evidence="1">Myb domain plants domain-containing protein</fullName>
    </submittedName>
</protein>
<name>A0ACB7UAC3_DIOAL</name>
<comment type="caution">
    <text evidence="1">The sequence shown here is derived from an EMBL/GenBank/DDBJ whole genome shotgun (WGS) entry which is preliminary data.</text>
</comment>
<reference evidence="2" key="1">
    <citation type="journal article" date="2022" name="Nat. Commun.">
        <title>Chromosome evolution and the genetic basis of agronomically important traits in greater yam.</title>
        <authorList>
            <person name="Bredeson J.V."/>
            <person name="Lyons J.B."/>
            <person name="Oniyinde I.O."/>
            <person name="Okereke N.R."/>
            <person name="Kolade O."/>
            <person name="Nnabue I."/>
            <person name="Nwadili C.O."/>
            <person name="Hribova E."/>
            <person name="Parker M."/>
            <person name="Nwogha J."/>
            <person name="Shu S."/>
            <person name="Carlson J."/>
            <person name="Kariba R."/>
            <person name="Muthemba S."/>
            <person name="Knop K."/>
            <person name="Barton G.J."/>
            <person name="Sherwood A.V."/>
            <person name="Lopez-Montes A."/>
            <person name="Asiedu R."/>
            <person name="Jamnadass R."/>
            <person name="Muchugi A."/>
            <person name="Goodstein D."/>
            <person name="Egesi C.N."/>
            <person name="Featherston J."/>
            <person name="Asfaw A."/>
            <person name="Simpson G.G."/>
            <person name="Dolezel J."/>
            <person name="Hendre P.S."/>
            <person name="Van Deynze A."/>
            <person name="Kumar P.L."/>
            <person name="Obidiegwu J.E."/>
            <person name="Bhattacharjee R."/>
            <person name="Rokhsar D.S."/>
        </authorList>
    </citation>
    <scope>NUCLEOTIDE SEQUENCE [LARGE SCALE GENOMIC DNA]</scope>
    <source>
        <strain evidence="2">cv. TDa95/00328</strain>
    </source>
</reference>
<evidence type="ECO:0000313" key="2">
    <source>
        <dbReference type="Proteomes" id="UP000827976"/>
    </source>
</evidence>
<organism evidence="1 2">
    <name type="scientific">Dioscorea alata</name>
    <name type="common">Purple yam</name>
    <dbReference type="NCBI Taxonomy" id="55571"/>
    <lineage>
        <taxon>Eukaryota</taxon>
        <taxon>Viridiplantae</taxon>
        <taxon>Streptophyta</taxon>
        <taxon>Embryophyta</taxon>
        <taxon>Tracheophyta</taxon>
        <taxon>Spermatophyta</taxon>
        <taxon>Magnoliopsida</taxon>
        <taxon>Liliopsida</taxon>
        <taxon>Dioscoreales</taxon>
        <taxon>Dioscoreaceae</taxon>
        <taxon>Dioscorea</taxon>
    </lineage>
</organism>
<dbReference type="Proteomes" id="UP000827976">
    <property type="component" value="Chromosome 17"/>
</dbReference>
<accession>A0ACB7UAC3</accession>
<sequence length="468" mass="51480">MASPQSELTLDFKPTDKTLRLEEFLARLEEERLKIEAFKRELPLCMKLLTNAMETYKQQLETYQTSNIHGAKPVLEEYIPLKSIPIHEDQEKPISTVSSEKATWMVSAQLWSLAGDETKQQQVPETPKNSINPITEAVSTNLALDNTKQRHGSAGAFIPFTKENNLKISTSCITTSATTVTTCSSSPSFVLPDLALASHNNKEIENKNLSDQVECGSKSSSTAPTNGQNSATGSQTHRKARRCWSPDLHRRFVNALQILGGSQVATPKQIRELMKVDGLTNDEVKSHLQKYRLHTRRPMVAAQPAAAAPPQLVVLGGIWVPPEYATSAAAGPAGIYGAHHVPTHYCAPPVAQEFYSPATAAAVAAAQHHHHHHQQRHSHVQPLPLRNNVGSSYKGRVVESPESDMRSAGERSESTGEGEEEEEEEERQEREDEDDEGDADVEVHEKSVAENALVLVNHGLQETSGLKL</sequence>
<proteinExistence type="predicted"/>
<dbReference type="EMBL" id="CM037027">
    <property type="protein sequence ID" value="KAH7657264.1"/>
    <property type="molecule type" value="Genomic_DNA"/>
</dbReference>
<gene>
    <name evidence="1" type="ORF">IHE45_17G010600</name>
</gene>
<keyword evidence="2" id="KW-1185">Reference proteome</keyword>
<evidence type="ECO:0000313" key="1">
    <source>
        <dbReference type="EMBL" id="KAH7657264.1"/>
    </source>
</evidence>